<evidence type="ECO:0000259" key="2">
    <source>
        <dbReference type="Pfam" id="PF16862"/>
    </source>
</evidence>
<protein>
    <recommendedName>
        <fullName evidence="2">Beta-glucuronidase C-terminal domain-containing protein</fullName>
    </recommendedName>
</protein>
<proteinExistence type="predicted"/>
<feature type="domain" description="Beta-glucuronidase C-terminal" evidence="2">
    <location>
        <begin position="419"/>
        <end position="527"/>
    </location>
</feature>
<reference evidence="3" key="1">
    <citation type="journal article" date="2023" name="Access Microbiol">
        <title>De-novo genome assembly for Akanthomyces muscarius, a biocontrol agent of insect agricultural pests.</title>
        <authorList>
            <person name="Erdos Z."/>
            <person name="Studholme D.J."/>
            <person name="Raymond B."/>
            <person name="Sharma M."/>
        </authorList>
    </citation>
    <scope>NUCLEOTIDE SEQUENCE</scope>
    <source>
        <strain evidence="3">Ve6</strain>
    </source>
</reference>
<dbReference type="RefSeq" id="XP_056051144.1">
    <property type="nucleotide sequence ID" value="XM_056194180.1"/>
</dbReference>
<organism evidence="3 4">
    <name type="scientific">Akanthomyces muscarius</name>
    <name type="common">Entomopathogenic fungus</name>
    <name type="synonym">Lecanicillium muscarium</name>
    <dbReference type="NCBI Taxonomy" id="2231603"/>
    <lineage>
        <taxon>Eukaryota</taxon>
        <taxon>Fungi</taxon>
        <taxon>Dikarya</taxon>
        <taxon>Ascomycota</taxon>
        <taxon>Pezizomycotina</taxon>
        <taxon>Sordariomycetes</taxon>
        <taxon>Hypocreomycetidae</taxon>
        <taxon>Hypocreales</taxon>
        <taxon>Cordycipitaceae</taxon>
        <taxon>Akanthomyces</taxon>
    </lineage>
</organism>
<name>A0A9W8Q914_AKAMU</name>
<dbReference type="GeneID" id="80889842"/>
<sequence length="531" mass="57321">MASKYAFSLAAALSLASVVVDAAALKAPRDETSLLQIPAIQADPSRFIDPDFPALAFEQASFVNYALNDDGTPNAFSQNLVDAIFSRTGGKPLIRLGGTSADYARYVEDQAAPALPRAEVDNYQDIGNTTIGPAYWDIAANSFPKAQYIIQVPMANPDIAESVRWAKAATGKIGLDRIHSFEPGNEPDLYPAKGLGPPTWQGKQDNGTYVSNFLNYCDAVAAAVGLPRGTRKFQALDTSSHPAQPQQDVFSLSLRSVMQQGLDNHHAVRQVARHYYHTEGGHAGTLASGLMDHGVITSRLDVYRDDLEFLAGRTAKTPYVLSEVGNSLNPKHDYAYQATLGSALWQVDFQLYGLSLGIARFHFQQIMHAGFDLWLPGASGNLSAQVFANYYAQPFVADFVGAAGNVQVKNVPLEPNVAAYVAYEGGTAKRAAIVNLRYWSKCRSKDEARLAQHVRVQVPAGVAKVRVVHLTSPKGASARAKTVTYAGSQWTYESGGKEVKGVRNDGDVLNVEGGVVDVPVKASEAVIMHFM</sequence>
<dbReference type="PANTHER" id="PTHR36183">
    <property type="entry name" value="BETA-GLUCURONIDASE"/>
    <property type="match status" value="1"/>
</dbReference>
<dbReference type="SUPFAM" id="SSF51445">
    <property type="entry name" value="(Trans)glycosidases"/>
    <property type="match status" value="1"/>
</dbReference>
<feature type="chain" id="PRO_5040722282" description="Beta-glucuronidase C-terminal domain-containing protein" evidence="1">
    <location>
        <begin position="23"/>
        <end position="531"/>
    </location>
</feature>
<dbReference type="Pfam" id="PF16862">
    <property type="entry name" value="Glyco_hydro_79C"/>
    <property type="match status" value="1"/>
</dbReference>
<dbReference type="EMBL" id="JAJHUN010000010">
    <property type="protein sequence ID" value="KAJ4148203.1"/>
    <property type="molecule type" value="Genomic_DNA"/>
</dbReference>
<dbReference type="PANTHER" id="PTHR36183:SF2">
    <property type="entry name" value="BETA-GLUCURONIDASE C-TERMINAL DOMAIN-CONTAINING PROTEIN"/>
    <property type="match status" value="1"/>
</dbReference>
<dbReference type="KEGG" id="amus:LMH87_002683"/>
<keyword evidence="4" id="KW-1185">Reference proteome</keyword>
<dbReference type="AlphaFoldDB" id="A0A9W8Q914"/>
<evidence type="ECO:0000256" key="1">
    <source>
        <dbReference type="SAM" id="SignalP"/>
    </source>
</evidence>
<gene>
    <name evidence="3" type="ORF">LMH87_002683</name>
</gene>
<keyword evidence="1" id="KW-0732">Signal</keyword>
<dbReference type="InterPro" id="IPR052974">
    <property type="entry name" value="GH79_Enzymes"/>
</dbReference>
<feature type="signal peptide" evidence="1">
    <location>
        <begin position="1"/>
        <end position="22"/>
    </location>
</feature>
<dbReference type="InterPro" id="IPR031728">
    <property type="entry name" value="GlcAase_C"/>
</dbReference>
<evidence type="ECO:0000313" key="3">
    <source>
        <dbReference type="EMBL" id="KAJ4148203.1"/>
    </source>
</evidence>
<dbReference type="Proteomes" id="UP001144673">
    <property type="component" value="Chromosome 3"/>
</dbReference>
<comment type="caution">
    <text evidence="3">The sequence shown here is derived from an EMBL/GenBank/DDBJ whole genome shotgun (WGS) entry which is preliminary data.</text>
</comment>
<evidence type="ECO:0000313" key="4">
    <source>
        <dbReference type="Proteomes" id="UP001144673"/>
    </source>
</evidence>
<dbReference type="InterPro" id="IPR017853">
    <property type="entry name" value="GH"/>
</dbReference>
<accession>A0A9W8Q914</accession>
<dbReference type="Gene3D" id="3.20.20.80">
    <property type="entry name" value="Glycosidases"/>
    <property type="match status" value="1"/>
</dbReference>